<evidence type="ECO:0000313" key="3">
    <source>
        <dbReference type="Proteomes" id="UP000256541"/>
    </source>
</evidence>
<dbReference type="Gene3D" id="1.10.10.10">
    <property type="entry name" value="Winged helix-like DNA-binding domain superfamily/Winged helix DNA-binding domain"/>
    <property type="match status" value="1"/>
</dbReference>
<protein>
    <recommendedName>
        <fullName evidence="1">Transcription regulator PadR N-terminal domain-containing protein</fullName>
    </recommendedName>
</protein>
<sequence>MSSIRLFILGSLAERGPMHGHGLLLLAEEEHIDEWTDFTSSAVYGAIKRLTTDGLIEEFRTEKHGNYPERLVYQISEAGNASLHKLRQEALTEIVIRPDPLDLALARLDPDHLDDLFALVRERLGRLSYTLSTTQEHAVDIREHLSLAESWAMSHRISRWRSEVEWHEGLLGALPDIVADEKSRKELS</sequence>
<feature type="domain" description="Transcription regulator PadR N-terminal" evidence="1">
    <location>
        <begin position="8"/>
        <end position="84"/>
    </location>
</feature>
<dbReference type="PANTHER" id="PTHR43252:SF7">
    <property type="entry name" value="TRANSCRIPTIONAL REGULATOR YQJI"/>
    <property type="match status" value="1"/>
</dbReference>
<dbReference type="InterPro" id="IPR036388">
    <property type="entry name" value="WH-like_DNA-bd_sf"/>
</dbReference>
<dbReference type="Pfam" id="PF03551">
    <property type="entry name" value="PadR"/>
    <property type="match status" value="1"/>
</dbReference>
<dbReference type="RefSeq" id="WP_116413131.1">
    <property type="nucleotide sequence ID" value="NZ_NBXB01000072.1"/>
</dbReference>
<dbReference type="Proteomes" id="UP000256541">
    <property type="component" value="Unassembled WGS sequence"/>
</dbReference>
<organism evidence="2 3">
    <name type="scientific">Subtercola boreus</name>
    <dbReference type="NCBI Taxonomy" id="120213"/>
    <lineage>
        <taxon>Bacteria</taxon>
        <taxon>Bacillati</taxon>
        <taxon>Actinomycetota</taxon>
        <taxon>Actinomycetes</taxon>
        <taxon>Micrococcales</taxon>
        <taxon>Microbacteriaceae</taxon>
        <taxon>Subtercola</taxon>
    </lineage>
</organism>
<dbReference type="InterPro" id="IPR036390">
    <property type="entry name" value="WH_DNA-bd_sf"/>
</dbReference>
<accession>A0A3E0VS63</accession>
<dbReference type="OrthoDB" id="8443918at2"/>
<comment type="caution">
    <text evidence="2">The sequence shown here is derived from an EMBL/GenBank/DDBJ whole genome shotgun (WGS) entry which is preliminary data.</text>
</comment>
<dbReference type="InterPro" id="IPR005149">
    <property type="entry name" value="Tscrpt_reg_PadR_N"/>
</dbReference>
<proteinExistence type="predicted"/>
<evidence type="ECO:0000259" key="1">
    <source>
        <dbReference type="Pfam" id="PF03551"/>
    </source>
</evidence>
<evidence type="ECO:0000313" key="2">
    <source>
        <dbReference type="EMBL" id="RFA11707.1"/>
    </source>
</evidence>
<dbReference type="EMBL" id="NBXB01000072">
    <property type="protein sequence ID" value="RFA11707.1"/>
    <property type="molecule type" value="Genomic_DNA"/>
</dbReference>
<dbReference type="PANTHER" id="PTHR43252">
    <property type="entry name" value="TRANSCRIPTIONAL REGULATOR YQJI"/>
    <property type="match status" value="1"/>
</dbReference>
<dbReference type="SUPFAM" id="SSF46785">
    <property type="entry name" value="Winged helix' DNA-binding domain"/>
    <property type="match status" value="1"/>
</dbReference>
<reference evidence="2 3" key="1">
    <citation type="submission" date="2017-04" db="EMBL/GenBank/DDBJ databases">
        <title>Comparative genome analysis of Subtercola boreus.</title>
        <authorList>
            <person name="Cho Y.-J."/>
            <person name="Cho A."/>
            <person name="Kim O.-S."/>
            <person name="Lee J.-I."/>
        </authorList>
    </citation>
    <scope>NUCLEOTIDE SEQUENCE [LARGE SCALE GENOMIC DNA]</scope>
    <source>
        <strain evidence="2 3">P27479</strain>
    </source>
</reference>
<name>A0A3E0VS63_9MICO</name>
<gene>
    <name evidence="2" type="ORF">B7R22_18235</name>
</gene>
<dbReference type="AlphaFoldDB" id="A0A3E0VS63"/>